<name>A0A382PS34_9ZZZZ</name>
<reference evidence="1" key="1">
    <citation type="submission" date="2018-05" db="EMBL/GenBank/DDBJ databases">
        <authorList>
            <person name="Lanie J.A."/>
            <person name="Ng W.-L."/>
            <person name="Kazmierczak K.M."/>
            <person name="Andrzejewski T.M."/>
            <person name="Davidsen T.M."/>
            <person name="Wayne K.J."/>
            <person name="Tettelin H."/>
            <person name="Glass J.I."/>
            <person name="Rusch D."/>
            <person name="Podicherti R."/>
            <person name="Tsui H.-C.T."/>
            <person name="Winkler M.E."/>
        </authorList>
    </citation>
    <scope>NUCLEOTIDE SEQUENCE</scope>
</reference>
<organism evidence="1">
    <name type="scientific">marine metagenome</name>
    <dbReference type="NCBI Taxonomy" id="408172"/>
    <lineage>
        <taxon>unclassified sequences</taxon>
        <taxon>metagenomes</taxon>
        <taxon>ecological metagenomes</taxon>
    </lineage>
</organism>
<gene>
    <name evidence="1" type="ORF">METZ01_LOCUS328329</name>
</gene>
<accession>A0A382PS34</accession>
<dbReference type="AlphaFoldDB" id="A0A382PS34"/>
<dbReference type="EMBL" id="UINC01108969">
    <property type="protein sequence ID" value="SVC75475.1"/>
    <property type="molecule type" value="Genomic_DNA"/>
</dbReference>
<evidence type="ECO:0008006" key="2">
    <source>
        <dbReference type="Google" id="ProtNLM"/>
    </source>
</evidence>
<sequence>DFFRAWLRLDNGKFKIRGGRQKILFGSGIIYRPLGLFDTRDVTGVVPETRGVDGVRATQFLYATALVEGWLVPAKKDNALIFGMRGEMLLGGIEAGAVFQYHPKSDLEGLPGFNQEMVQIGYHLKGEKGFGFWNESRLDIEMKPSAPVQFDTVFGVDYTFDIGEGLHVLGEYFFTTRQRNFSLSDLKGQRTFQQIGISLDQPVGIDIQWQLFGLYDLRDESFQLVPQIEFALTDTLFLYVHGRVGGALKSGKKDGRLFRKTDGFNGTEPLVGLTLVNYF</sequence>
<feature type="non-terminal residue" evidence="1">
    <location>
        <position position="1"/>
    </location>
</feature>
<evidence type="ECO:0000313" key="1">
    <source>
        <dbReference type="EMBL" id="SVC75475.1"/>
    </source>
</evidence>
<proteinExistence type="predicted"/>
<protein>
    <recommendedName>
        <fullName evidence="2">Alginate export domain-containing protein</fullName>
    </recommendedName>
</protein>